<proteinExistence type="predicted"/>
<accession>A0ACC2X4Y7</accession>
<protein>
    <submittedName>
        <fullName evidence="1">Uncharacterized protein</fullName>
    </submittedName>
</protein>
<dbReference type="EMBL" id="JASBWV010000027">
    <property type="protein sequence ID" value="KAJ9118788.1"/>
    <property type="molecule type" value="Genomic_DNA"/>
</dbReference>
<organism evidence="1 2">
    <name type="scientific">Naganishia onofrii</name>
    <dbReference type="NCBI Taxonomy" id="1851511"/>
    <lineage>
        <taxon>Eukaryota</taxon>
        <taxon>Fungi</taxon>
        <taxon>Dikarya</taxon>
        <taxon>Basidiomycota</taxon>
        <taxon>Agaricomycotina</taxon>
        <taxon>Tremellomycetes</taxon>
        <taxon>Filobasidiales</taxon>
        <taxon>Filobasidiaceae</taxon>
        <taxon>Naganishia</taxon>
    </lineage>
</organism>
<comment type="caution">
    <text evidence="1">The sequence shown here is derived from an EMBL/GenBank/DDBJ whole genome shotgun (WGS) entry which is preliminary data.</text>
</comment>
<evidence type="ECO:0000313" key="1">
    <source>
        <dbReference type="EMBL" id="KAJ9118788.1"/>
    </source>
</evidence>
<dbReference type="Proteomes" id="UP001234202">
    <property type="component" value="Unassembled WGS sequence"/>
</dbReference>
<evidence type="ECO:0000313" key="2">
    <source>
        <dbReference type="Proteomes" id="UP001234202"/>
    </source>
</evidence>
<sequence length="1466" mass="162503">MRMRWQVLEEVDFLQLFPDGEHCAQQLLPASPALTVISEISVNPIAQAMSAKAQQERHEEGPKGEKEKEMARMRARDMREAPKQAEEGSQVAIDQQGNSEFAQGETTIRQGGPSLHHGSYMLAQGGSTTSQDAATLNQQKCLTTPVSAAPDRRLNHDHLEQPPIPSTGTGVVRAADQNRQQAMRAAEQSHKQEIQRQAERAALLQRSVEARVMSERAEQESQYRAAWTRNAIDIFAANDTVDREIERQRQAQQVAKEKADQEERQRQHDQRIANEQIAKEKADQEEQRRQAFQVEQQRRRAAEMEEQRRRASEMEEQRRREAEAEQMRVNRAQLENSEIQTQMRLIAQKHRAALESADKDRQALIRSREHDEAVEKIEREKETRLRLEEQRAAEQAEHQRQLLIRQSEKKEADDRAEHQRQIRAAQQRAIEQLSTRNAAAEEERLARLKRAQATQGQTNEDARRLQNVGNPTNPAVSNEPTMPRSFRQHAQFPAHQGKEAPNSSINTPIQPSSSHNGSGPHGPSPNVGNTGVQPGARPVSPAIIGEIRNAMLQIEVQITSTQAKLQQLQASTNDGNSVILKHVQQNVLMEQLRTLMNIHTKISAELQQQQQQARAENQARTVQPSAPSGYTAFMQRDQTHTYGQPQYHMAQNQHAIPNRPESYPSSYNQPHHSGPSNIPFNRTPVHAPHPAQNHNHDLSTSSISPVSHQSLNHVPNPMVGQMQTQPQGPLQSQASHPGLTQPQERRESNAQARLLGQPQWQPSIHAHATTNGPTSAQSPSQSTSPALSQGRNSIGSNERNGPSPLAQRDEEERTEQRKREEDALQRLRELEDRERKREEEYARNKEAELEREAKRLAELRESQQTILRQQELIFQQSQLIASQQLQNHSVQNATSSELVTQGQLYMQNLSQAMQTHERLLRAQQFNLGIVQSPQVFGEPTPAFVDSAPPLPDAQPFDILDIGPLPGENVQQDTADRFTEIHENPPAHDSVRTGHIEHQQGSLSRPGTAETRASKASVPNFATPLRDVPETASQVSSIRNTQSTASPIDPVAKNPLIARTAEHATRLNEATTYSKPSRVPQLAQGAVSSSIASGFIDHPVMTNVFTSERSQPNSNNLSTSSSSQEERNANLQQQQMTTSLSVPFTVPSSAPLTASVSGPVQHNAIQEDKAEEARKPIILPYGPPRSGVMEKQIQTAYTPAPVLQNAKAMAPGPLNAMQRTSPVMATVNIIPTPFAASSTEHPQPDNSRVRERSDSGSVQSSEERPVKRRRTDQPRFIPPKHTGRFSPTVKIEPGLSSDATITTMASTSTPSDHHTFSDSGTSGVVVEICVSQGDVSCLPNGRLRKADGEMTPSTAGIGTIPAASSTVTHALPPTTATAHTLQNATMTPQTSQSTNVPTQGPPKRSSSVRQTLEVVFAKNPHPSDAAFRKLAETLKIEDIEPVKQLFALWRRNGHKSNNPTSSTTTSG</sequence>
<gene>
    <name evidence="1" type="ORF">QFC24_005987</name>
</gene>
<keyword evidence="2" id="KW-1185">Reference proteome</keyword>
<name>A0ACC2X4Y7_9TREE</name>
<reference evidence="1" key="1">
    <citation type="submission" date="2023-04" db="EMBL/GenBank/DDBJ databases">
        <title>Draft Genome sequencing of Naganishia species isolated from polar environments using Oxford Nanopore Technology.</title>
        <authorList>
            <person name="Leo P."/>
            <person name="Venkateswaran K."/>
        </authorList>
    </citation>
    <scope>NUCLEOTIDE SEQUENCE</scope>
    <source>
        <strain evidence="1">DBVPG 5303</strain>
    </source>
</reference>